<gene>
    <name evidence="2" type="ORF">CPB83DRAFT_836485</name>
</gene>
<reference evidence="2" key="1">
    <citation type="submission" date="2020-11" db="EMBL/GenBank/DDBJ databases">
        <authorList>
            <consortium name="DOE Joint Genome Institute"/>
            <person name="Ahrendt S."/>
            <person name="Riley R."/>
            <person name="Andreopoulos W."/>
            <person name="Labutti K."/>
            <person name="Pangilinan J."/>
            <person name="Ruiz-Duenas F.J."/>
            <person name="Barrasa J.M."/>
            <person name="Sanchez-Garcia M."/>
            <person name="Camarero S."/>
            <person name="Miyauchi S."/>
            <person name="Serrano A."/>
            <person name="Linde D."/>
            <person name="Babiker R."/>
            <person name="Drula E."/>
            <person name="Ayuso-Fernandez I."/>
            <person name="Pacheco R."/>
            <person name="Padilla G."/>
            <person name="Ferreira P."/>
            <person name="Barriuso J."/>
            <person name="Kellner H."/>
            <person name="Castanera R."/>
            <person name="Alfaro M."/>
            <person name="Ramirez L."/>
            <person name="Pisabarro A.G."/>
            <person name="Kuo A."/>
            <person name="Tritt A."/>
            <person name="Lipzen A."/>
            <person name="He G."/>
            <person name="Yan M."/>
            <person name="Ng V."/>
            <person name="Cullen D."/>
            <person name="Martin F."/>
            <person name="Rosso M.-N."/>
            <person name="Henrissat B."/>
            <person name="Hibbett D."/>
            <person name="Martinez A.T."/>
            <person name="Grigoriev I.V."/>
        </authorList>
    </citation>
    <scope>NUCLEOTIDE SEQUENCE</scope>
    <source>
        <strain evidence="2">CBS 506.95</strain>
    </source>
</reference>
<name>A0A9P6EDM7_9AGAR</name>
<evidence type="ECO:0000313" key="2">
    <source>
        <dbReference type="EMBL" id="KAF9527498.1"/>
    </source>
</evidence>
<comment type="caution">
    <text evidence="2">The sequence shown here is derived from an EMBL/GenBank/DDBJ whole genome shotgun (WGS) entry which is preliminary data.</text>
</comment>
<organism evidence="2 3">
    <name type="scientific">Crepidotus variabilis</name>
    <dbReference type="NCBI Taxonomy" id="179855"/>
    <lineage>
        <taxon>Eukaryota</taxon>
        <taxon>Fungi</taxon>
        <taxon>Dikarya</taxon>
        <taxon>Basidiomycota</taxon>
        <taxon>Agaricomycotina</taxon>
        <taxon>Agaricomycetes</taxon>
        <taxon>Agaricomycetidae</taxon>
        <taxon>Agaricales</taxon>
        <taxon>Agaricineae</taxon>
        <taxon>Crepidotaceae</taxon>
        <taxon>Crepidotus</taxon>
    </lineage>
</organism>
<keyword evidence="3" id="KW-1185">Reference proteome</keyword>
<accession>A0A9P6EDM7</accession>
<keyword evidence="1" id="KW-0732">Signal</keyword>
<feature type="signal peptide" evidence="1">
    <location>
        <begin position="1"/>
        <end position="28"/>
    </location>
</feature>
<evidence type="ECO:0000313" key="3">
    <source>
        <dbReference type="Proteomes" id="UP000807306"/>
    </source>
</evidence>
<sequence length="129" mass="14727">MLLEWWWKLGLDMNIFFTFTSLNPGVEANVCTADFELREWKEADVDGAAQCKEQFCYIAMGGVANRNFIMRVNLIPPHPTISLNATWLTKTQLRKLNRYMIVNASVIPQQLNIHGCTASDTSEIPYPCQ</sequence>
<dbReference type="Proteomes" id="UP000807306">
    <property type="component" value="Unassembled WGS sequence"/>
</dbReference>
<evidence type="ECO:0000256" key="1">
    <source>
        <dbReference type="SAM" id="SignalP"/>
    </source>
</evidence>
<protein>
    <submittedName>
        <fullName evidence="2">Uncharacterized protein</fullName>
    </submittedName>
</protein>
<feature type="chain" id="PRO_5040334205" evidence="1">
    <location>
        <begin position="29"/>
        <end position="129"/>
    </location>
</feature>
<proteinExistence type="predicted"/>
<dbReference type="EMBL" id="MU157860">
    <property type="protein sequence ID" value="KAF9527498.1"/>
    <property type="molecule type" value="Genomic_DNA"/>
</dbReference>
<dbReference type="AlphaFoldDB" id="A0A9P6EDM7"/>